<dbReference type="InterPro" id="IPR015943">
    <property type="entry name" value="WD40/YVTN_repeat-like_dom_sf"/>
</dbReference>
<dbReference type="FunCoup" id="A0A316YS67">
    <property type="interactions" value="433"/>
</dbReference>
<evidence type="ECO:0000256" key="3">
    <source>
        <dbReference type="ARBA" id="ARBA00022737"/>
    </source>
</evidence>
<dbReference type="InParanoid" id="A0A316YS67"/>
<dbReference type="SUPFAM" id="SSF50978">
    <property type="entry name" value="WD40 repeat-like"/>
    <property type="match status" value="1"/>
</dbReference>
<evidence type="ECO:0000256" key="2">
    <source>
        <dbReference type="ARBA" id="ARBA00022574"/>
    </source>
</evidence>
<evidence type="ECO:0000313" key="9">
    <source>
        <dbReference type="Proteomes" id="UP000245768"/>
    </source>
</evidence>
<dbReference type="PROSITE" id="PS50294">
    <property type="entry name" value="WD_REPEATS_REGION"/>
    <property type="match status" value="7"/>
</dbReference>
<dbReference type="InterPro" id="IPR012972">
    <property type="entry name" value="NLE"/>
</dbReference>
<protein>
    <submittedName>
        <fullName evidence="8">Putative RSA4-WD-repeat protein</fullName>
    </submittedName>
</protein>
<keyword evidence="3" id="KW-0677">Repeat</keyword>
<dbReference type="STRING" id="215250.A0A316YS67"/>
<dbReference type="InterPro" id="IPR020472">
    <property type="entry name" value="WD40_PAC1"/>
</dbReference>
<dbReference type="Pfam" id="PF08154">
    <property type="entry name" value="NLE"/>
    <property type="match status" value="1"/>
</dbReference>
<dbReference type="Gene3D" id="2.130.10.10">
    <property type="entry name" value="YVTN repeat-like/Quinoprotein amine dehydrogenase"/>
    <property type="match status" value="1"/>
</dbReference>
<evidence type="ECO:0000256" key="6">
    <source>
        <dbReference type="SAM" id="MobiDB-lite"/>
    </source>
</evidence>
<dbReference type="PRINTS" id="PR00320">
    <property type="entry name" value="GPROTEINBRPT"/>
</dbReference>
<accession>A0A316YS67</accession>
<dbReference type="PANTHER" id="PTHR19848">
    <property type="entry name" value="WD40 REPEAT PROTEIN"/>
    <property type="match status" value="1"/>
</dbReference>
<keyword evidence="2 5" id="KW-0853">WD repeat</keyword>
<dbReference type="InterPro" id="IPR036322">
    <property type="entry name" value="WD40_repeat_dom_sf"/>
</dbReference>
<dbReference type="OrthoDB" id="10267436at2759"/>
<evidence type="ECO:0000256" key="4">
    <source>
        <dbReference type="ARBA" id="ARBA00023242"/>
    </source>
</evidence>
<evidence type="ECO:0000256" key="5">
    <source>
        <dbReference type="PROSITE-ProRule" id="PRU00221"/>
    </source>
</evidence>
<reference evidence="8 9" key="1">
    <citation type="journal article" date="2018" name="Mol. Biol. Evol.">
        <title>Broad Genomic Sampling Reveals a Smut Pathogenic Ancestry of the Fungal Clade Ustilaginomycotina.</title>
        <authorList>
            <person name="Kijpornyongpan T."/>
            <person name="Mondo S.J."/>
            <person name="Barry K."/>
            <person name="Sandor L."/>
            <person name="Lee J."/>
            <person name="Lipzen A."/>
            <person name="Pangilinan J."/>
            <person name="LaButti K."/>
            <person name="Hainaut M."/>
            <person name="Henrissat B."/>
            <person name="Grigoriev I.V."/>
            <person name="Spatafora J.W."/>
            <person name="Aime M.C."/>
        </authorList>
    </citation>
    <scope>NUCLEOTIDE SEQUENCE [LARGE SCALE GENOMIC DNA]</scope>
    <source>
        <strain evidence="8 9">MCA 4198</strain>
    </source>
</reference>
<dbReference type="InterPro" id="IPR019775">
    <property type="entry name" value="WD40_repeat_CS"/>
</dbReference>
<keyword evidence="9" id="KW-1185">Reference proteome</keyword>
<feature type="domain" description="NLE" evidence="7">
    <location>
        <begin position="41"/>
        <end position="114"/>
    </location>
</feature>
<keyword evidence="4" id="KW-0539">Nucleus</keyword>
<evidence type="ECO:0000259" key="7">
    <source>
        <dbReference type="Pfam" id="PF08154"/>
    </source>
</evidence>
<dbReference type="GeneID" id="37046969"/>
<dbReference type="PANTHER" id="PTHR19848:SF0">
    <property type="entry name" value="NOTCHLESS PROTEIN HOMOLOG 1"/>
    <property type="match status" value="1"/>
</dbReference>
<dbReference type="GO" id="GO:0000027">
    <property type="term" value="P:ribosomal large subunit assembly"/>
    <property type="evidence" value="ECO:0007669"/>
    <property type="project" value="TreeGrafter"/>
</dbReference>
<sequence length="630" mass="68953">MATVIPPRSRKRVRLDKEREARELEELASAGKLNPSSQTLVVQFQSGQDGSSLGPPISLPAQTGQRELNAIVNQLRREIRKEKRKKRTREEKEQEGEDDDDDDDDEDLPFAFHVSVGGSGEGGSAVNAATRLAISKSLDEDVLNAAAAKKLGLSEEDTLRIVFEPQAVFRVRPVRRCSSTLSGHASPILCSVFSPTSQLLVTGSGDKTARMWDLTSELPLQTLSGHKGWVLCAEWEGRERKLATGDKEGEVRIWDAIDASEGKVGKRAWGPRTGKQVDEERAAAAAAEAEAGGEEPESLARLKAKEKRALRYAAPTSHLLRGHTKWITSLAWEPIHLNPTSPRLASSSKDGTVRVWNVSRRICEYALGGHTASVNVVRWGGDGLLYTASSDRCVKVWDAKDGKLVRTLQDHAHWVNTLALSTDHVLRTGPFDHHGRVLDSLPGEGGQGDQNEEAFDQAAQKAALKRYKEATSHGKKPEVAISGSDDHTLFLWPPQSATATLEPSVASPKKPLARLTGHQKTVNHVAFSPDGNLVASASFDSSVKLWHGRTGKFVASLRGHVSSVYRLAWSADSRIIVSASKDSTIKLWDLKTFKMRQDLPGHEDEVYCVDFAGDKVASGGRDKVLKIWRN</sequence>
<dbReference type="GO" id="GO:0005730">
    <property type="term" value="C:nucleolus"/>
    <property type="evidence" value="ECO:0007669"/>
    <property type="project" value="UniProtKB-SubCell"/>
</dbReference>
<dbReference type="InterPro" id="IPR001680">
    <property type="entry name" value="WD40_rpt"/>
</dbReference>
<evidence type="ECO:0000313" key="8">
    <source>
        <dbReference type="EMBL" id="PWN90853.1"/>
    </source>
</evidence>
<feature type="repeat" description="WD" evidence="5">
    <location>
        <begin position="320"/>
        <end position="359"/>
    </location>
</feature>
<dbReference type="InterPro" id="IPR001632">
    <property type="entry name" value="WD40_G-protein_beta-like"/>
</dbReference>
<dbReference type="EMBL" id="KZ819636">
    <property type="protein sequence ID" value="PWN90853.1"/>
    <property type="molecule type" value="Genomic_DNA"/>
</dbReference>
<name>A0A316YS67_9BASI</name>
<feature type="repeat" description="WD" evidence="5">
    <location>
        <begin position="557"/>
        <end position="598"/>
    </location>
</feature>
<dbReference type="Proteomes" id="UP000245768">
    <property type="component" value="Unassembled WGS sequence"/>
</dbReference>
<dbReference type="RefSeq" id="XP_025378051.1">
    <property type="nucleotide sequence ID" value="XM_025525053.1"/>
</dbReference>
<feature type="repeat" description="WD" evidence="5">
    <location>
        <begin position="599"/>
        <end position="630"/>
    </location>
</feature>
<dbReference type="SMART" id="SM00320">
    <property type="entry name" value="WD40"/>
    <property type="match status" value="8"/>
</dbReference>
<dbReference type="AlphaFoldDB" id="A0A316YS67"/>
<feature type="region of interest" description="Disordered" evidence="6">
    <location>
        <begin position="27"/>
        <end position="64"/>
    </location>
</feature>
<feature type="compositionally biased region" description="Polar residues" evidence="6">
    <location>
        <begin position="34"/>
        <end position="51"/>
    </location>
</feature>
<gene>
    <name evidence="8" type="ORF">FA10DRAFT_302047</name>
</gene>
<feature type="region of interest" description="Disordered" evidence="6">
    <location>
        <begin position="81"/>
        <end position="109"/>
    </location>
</feature>
<dbReference type="Pfam" id="PF00400">
    <property type="entry name" value="WD40"/>
    <property type="match status" value="7"/>
</dbReference>
<dbReference type="PRINTS" id="PR00319">
    <property type="entry name" value="GPROTEINB"/>
</dbReference>
<feature type="compositionally biased region" description="Acidic residues" evidence="6">
    <location>
        <begin position="93"/>
        <end position="108"/>
    </location>
</feature>
<evidence type="ECO:0000256" key="1">
    <source>
        <dbReference type="ARBA" id="ARBA00004604"/>
    </source>
</evidence>
<feature type="repeat" description="WD" evidence="5">
    <location>
        <begin position="181"/>
        <end position="222"/>
    </location>
</feature>
<dbReference type="CDD" id="cd00200">
    <property type="entry name" value="WD40"/>
    <property type="match status" value="1"/>
</dbReference>
<proteinExistence type="predicted"/>
<dbReference type="PROSITE" id="PS50082">
    <property type="entry name" value="WD_REPEATS_2"/>
    <property type="match status" value="7"/>
</dbReference>
<feature type="repeat" description="WD" evidence="5">
    <location>
        <begin position="367"/>
        <end position="407"/>
    </location>
</feature>
<dbReference type="PROSITE" id="PS00678">
    <property type="entry name" value="WD_REPEATS_1"/>
    <property type="match status" value="4"/>
</dbReference>
<feature type="repeat" description="WD" evidence="5">
    <location>
        <begin position="515"/>
        <end position="556"/>
    </location>
</feature>
<comment type="subcellular location">
    <subcellularLocation>
        <location evidence="1">Nucleus</location>
        <location evidence="1">Nucleolus</location>
    </subcellularLocation>
</comment>
<feature type="repeat" description="WD" evidence="5">
    <location>
        <begin position="223"/>
        <end position="255"/>
    </location>
</feature>
<organism evidence="8 9">
    <name type="scientific">Acaromyces ingoldii</name>
    <dbReference type="NCBI Taxonomy" id="215250"/>
    <lineage>
        <taxon>Eukaryota</taxon>
        <taxon>Fungi</taxon>
        <taxon>Dikarya</taxon>
        <taxon>Basidiomycota</taxon>
        <taxon>Ustilaginomycotina</taxon>
        <taxon>Exobasidiomycetes</taxon>
        <taxon>Exobasidiales</taxon>
        <taxon>Cryptobasidiaceae</taxon>
        <taxon>Acaromyces</taxon>
    </lineage>
</organism>